<dbReference type="Pfam" id="PF08721">
    <property type="entry name" value="Tn7_Tnp_TnsA_C"/>
    <property type="match status" value="1"/>
</dbReference>
<dbReference type="InterPro" id="IPR014833">
    <property type="entry name" value="TnsA_N"/>
</dbReference>
<evidence type="ECO:0000313" key="3">
    <source>
        <dbReference type="EMBL" id="QKS49815.1"/>
    </source>
</evidence>
<dbReference type="InterPro" id="IPR011856">
    <property type="entry name" value="tRNA_endonuc-like_dom_sf"/>
</dbReference>
<dbReference type="OrthoDB" id="5291587at2"/>
<feature type="domain" description="TnsA endonuclease N-terminal" evidence="2">
    <location>
        <begin position="74"/>
        <end position="168"/>
    </location>
</feature>
<keyword evidence="4" id="KW-1185">Reference proteome</keyword>
<keyword evidence="3" id="KW-0255">Endonuclease</keyword>
<dbReference type="Gene3D" id="3.40.1350.10">
    <property type="match status" value="1"/>
</dbReference>
<gene>
    <name evidence="3" type="ORF">HUE56_04585</name>
</gene>
<dbReference type="Pfam" id="PF08722">
    <property type="entry name" value="Tn7_TnsA-like_N"/>
    <property type="match status" value="1"/>
</dbReference>
<dbReference type="CDD" id="cd22362">
    <property type="entry name" value="TnsA_endonuclease-like"/>
    <property type="match status" value="1"/>
</dbReference>
<protein>
    <submittedName>
        <fullName evidence="3">TnsA endonuclease N-terminal domain-containing protein</fullName>
    </submittedName>
</protein>
<reference evidence="3 4" key="1">
    <citation type="submission" date="2020-06" db="EMBL/GenBank/DDBJ databases">
        <title>Complete genome of Azosprillum oryzae KACC14407.</title>
        <authorList>
            <person name="Kim M."/>
            <person name="Park Y.-J."/>
            <person name="Shin J.-H."/>
        </authorList>
    </citation>
    <scope>NUCLEOTIDE SEQUENCE [LARGE SCALE GENOMIC DNA]</scope>
    <source>
        <strain evidence="3 4">KACC 14407</strain>
        <plasmid evidence="3 4">unnamed3</plasmid>
    </source>
</reference>
<dbReference type="KEGG" id="aoz:HUE56_04585"/>
<dbReference type="InterPro" id="IPR036388">
    <property type="entry name" value="WH-like_DNA-bd_sf"/>
</dbReference>
<keyword evidence="3" id="KW-0378">Hydrolase</keyword>
<dbReference type="EMBL" id="CP054617">
    <property type="protein sequence ID" value="QKS49815.1"/>
    <property type="molecule type" value="Genomic_DNA"/>
</dbReference>
<feature type="domain" description="TnsA endonuclease C-terminal" evidence="1">
    <location>
        <begin position="170"/>
        <end position="253"/>
    </location>
</feature>
<evidence type="ECO:0000313" key="4">
    <source>
        <dbReference type="Proteomes" id="UP000509702"/>
    </source>
</evidence>
<dbReference type="GO" id="GO:0003676">
    <property type="term" value="F:nucleic acid binding"/>
    <property type="evidence" value="ECO:0007669"/>
    <property type="project" value="InterPro"/>
</dbReference>
<keyword evidence="3" id="KW-0540">Nuclease</keyword>
<dbReference type="GO" id="GO:0004519">
    <property type="term" value="F:endonuclease activity"/>
    <property type="evidence" value="ECO:0007669"/>
    <property type="project" value="UniProtKB-KW"/>
</dbReference>
<sequence length="279" mass="31445">MGRRRYSFDEGRIARFHAEGRGTGAGADYKPWLTVQDVPSSGRTHRPHGLKTGRVHHLLSDIECDLFYILDWSSSVIDIREQFPLDRAATQAIAERIGVQHPRDTATRTPLVMTTDFLCDVMREGRRVLIARSVKPADKLEDDRVIEKQEIERRYWGEQGVDWGIVTDADIPATYAENIGRIHNCASVADLAQPYPGYYAEKAALIAREVPMCTHLTLHQFCAEMDLRLGMPPATALMLIRHLIVTRVVVCDLTQTLDYDAPLTWLRPASSGHQGRQSA</sequence>
<dbReference type="InterPro" id="IPR014832">
    <property type="entry name" value="TnsA_C"/>
</dbReference>
<evidence type="ECO:0000259" key="2">
    <source>
        <dbReference type="Pfam" id="PF08722"/>
    </source>
</evidence>
<dbReference type="AlphaFoldDB" id="A0A6N1ADS5"/>
<evidence type="ECO:0000259" key="1">
    <source>
        <dbReference type="Pfam" id="PF08721"/>
    </source>
</evidence>
<organism evidence="3 4">
    <name type="scientific">Azospirillum oryzae</name>
    <dbReference type="NCBI Taxonomy" id="286727"/>
    <lineage>
        <taxon>Bacteria</taxon>
        <taxon>Pseudomonadati</taxon>
        <taxon>Pseudomonadota</taxon>
        <taxon>Alphaproteobacteria</taxon>
        <taxon>Rhodospirillales</taxon>
        <taxon>Azospirillaceae</taxon>
        <taxon>Azospirillum</taxon>
    </lineage>
</organism>
<dbReference type="Proteomes" id="UP000509702">
    <property type="component" value="Plasmid unnamed3"/>
</dbReference>
<name>A0A6N1ADS5_9PROT</name>
<dbReference type="SUPFAM" id="SSF52980">
    <property type="entry name" value="Restriction endonuclease-like"/>
    <property type="match status" value="1"/>
</dbReference>
<dbReference type="InterPro" id="IPR011335">
    <property type="entry name" value="Restrct_endonuc-II-like"/>
</dbReference>
<dbReference type="RefSeq" id="WP_149201728.1">
    <property type="nucleotide sequence ID" value="NZ_BSOV01000012.1"/>
</dbReference>
<accession>A0A6N1ADS5</accession>
<geneLocation type="plasmid" evidence="3 4">
    <name>unnamed3</name>
</geneLocation>
<dbReference type="Gene3D" id="1.10.10.10">
    <property type="entry name" value="Winged helix-like DNA-binding domain superfamily/Winged helix DNA-binding domain"/>
    <property type="match status" value="1"/>
</dbReference>
<proteinExistence type="predicted"/>
<keyword evidence="3" id="KW-0614">Plasmid</keyword>